<feature type="transmembrane region" description="Helical" evidence="1">
    <location>
        <begin position="136"/>
        <end position="154"/>
    </location>
</feature>
<feature type="transmembrane region" description="Helical" evidence="1">
    <location>
        <begin position="223"/>
        <end position="242"/>
    </location>
</feature>
<keyword evidence="4" id="KW-1185">Reference proteome</keyword>
<dbReference type="RefSeq" id="WP_155457056.1">
    <property type="nucleotide sequence ID" value="NZ_WNKX01000034.1"/>
</dbReference>
<dbReference type="AlphaFoldDB" id="A0A6L6QPU3"/>
<evidence type="ECO:0000256" key="1">
    <source>
        <dbReference type="SAM" id="Phobius"/>
    </source>
</evidence>
<name>A0A6L6QPU3_9BURK</name>
<feature type="transmembrane region" description="Helical" evidence="1">
    <location>
        <begin position="114"/>
        <end position="130"/>
    </location>
</feature>
<feature type="transmembrane region" description="Helical" evidence="1">
    <location>
        <begin position="286"/>
        <end position="305"/>
    </location>
</feature>
<proteinExistence type="predicted"/>
<evidence type="ECO:0008006" key="5">
    <source>
        <dbReference type="Google" id="ProtNLM"/>
    </source>
</evidence>
<keyword evidence="1" id="KW-0472">Membrane</keyword>
<gene>
    <name evidence="3" type="ORF">GM658_26215</name>
</gene>
<sequence>MLLAFLCLSYATYFAVRYAAQAPLDLFNFRQSQTALSAFWLASNGFHLAYETPVVGMPWSVPFEFPLYQYLVALLSQLTGAPLDVAGRLLSFVFLALCLLPARAITRQLKLGDATWYVFAALLFSSPIYLYWGRTFMIETTSLFFAVAAIKYFLELLSAPGNLRSGALFFVCMSLSILQKATTGLPVLAILGIVYLFVSLHALLDRRAQGTISYWRFCVPRIVFAAVYVIVPLLIGALWTAYTDHVKELSPMGKLLTSNALKGWNWGTLAQRTSAELYTKVLWGRVALQNLGGLLGLAVLVLAMLSKVEKVVKYALICALAMGLLPFLLFTNLHIVHTYYQSANVLFLLFALALALTKLCSRYLPELPLVPVIALLLVGSNYYWFSQEYAPAARTVFDAENSRDYDLGATLKREMPNDKAFVGYGNDWNSTWAYMAERKSFTVPTWAQDYAKLAANPESFIPADKLGGVVLCSEGTNYPTVNELSRWVSQRPAWKMSMVHGCFVALKNTVSIPHGANVRAVQCDGGFDRADYTVSGDQAMFTVAGWAKFAGEAADSRQNLLISLSKDGGAPQYFEAIQIARNPGTVTSAGANRGFSTMLSPPQMSGVYRVGVARVLGDVVEACQLSQDVPVNVK</sequence>
<feature type="chain" id="PRO_5026978391" description="Glycosyltransferase RgtA/B/C/D-like domain-containing protein" evidence="2">
    <location>
        <begin position="20"/>
        <end position="634"/>
    </location>
</feature>
<keyword evidence="2" id="KW-0732">Signal</keyword>
<organism evidence="3 4">
    <name type="scientific">Massilia eburnea</name>
    <dbReference type="NCBI Taxonomy" id="1776165"/>
    <lineage>
        <taxon>Bacteria</taxon>
        <taxon>Pseudomonadati</taxon>
        <taxon>Pseudomonadota</taxon>
        <taxon>Betaproteobacteria</taxon>
        <taxon>Burkholderiales</taxon>
        <taxon>Oxalobacteraceae</taxon>
        <taxon>Telluria group</taxon>
        <taxon>Massilia</taxon>
    </lineage>
</organism>
<protein>
    <recommendedName>
        <fullName evidence="5">Glycosyltransferase RgtA/B/C/D-like domain-containing protein</fullName>
    </recommendedName>
</protein>
<feature type="transmembrane region" description="Helical" evidence="1">
    <location>
        <begin position="184"/>
        <end position="203"/>
    </location>
</feature>
<feature type="transmembrane region" description="Helical" evidence="1">
    <location>
        <begin position="339"/>
        <end position="360"/>
    </location>
</feature>
<feature type="signal peptide" evidence="2">
    <location>
        <begin position="1"/>
        <end position="19"/>
    </location>
</feature>
<comment type="caution">
    <text evidence="3">The sequence shown here is derived from an EMBL/GenBank/DDBJ whole genome shotgun (WGS) entry which is preliminary data.</text>
</comment>
<dbReference type="Proteomes" id="UP000472320">
    <property type="component" value="Unassembled WGS sequence"/>
</dbReference>
<feature type="transmembrane region" description="Helical" evidence="1">
    <location>
        <begin position="367"/>
        <end position="385"/>
    </location>
</feature>
<evidence type="ECO:0000313" key="3">
    <source>
        <dbReference type="EMBL" id="MTW14114.1"/>
    </source>
</evidence>
<dbReference type="OrthoDB" id="4680035at2"/>
<evidence type="ECO:0000313" key="4">
    <source>
        <dbReference type="Proteomes" id="UP000472320"/>
    </source>
</evidence>
<evidence type="ECO:0000256" key="2">
    <source>
        <dbReference type="SAM" id="SignalP"/>
    </source>
</evidence>
<keyword evidence="1" id="KW-0812">Transmembrane</keyword>
<reference evidence="3 4" key="1">
    <citation type="submission" date="2019-11" db="EMBL/GenBank/DDBJ databases">
        <title>Type strains purchased from KCTC, JCM and DSMZ.</title>
        <authorList>
            <person name="Lu H."/>
        </authorList>
    </citation>
    <scope>NUCLEOTIDE SEQUENCE [LARGE SCALE GENOMIC DNA]</scope>
    <source>
        <strain evidence="3 4">JCM 31587</strain>
    </source>
</reference>
<dbReference type="EMBL" id="WNKX01000034">
    <property type="protein sequence ID" value="MTW14114.1"/>
    <property type="molecule type" value="Genomic_DNA"/>
</dbReference>
<feature type="transmembrane region" description="Helical" evidence="1">
    <location>
        <begin position="312"/>
        <end position="333"/>
    </location>
</feature>
<keyword evidence="1" id="KW-1133">Transmembrane helix</keyword>
<accession>A0A6L6QPU3</accession>